<evidence type="ECO:0000313" key="2">
    <source>
        <dbReference type="Proteomes" id="UP000281468"/>
    </source>
</evidence>
<feature type="non-terminal residue" evidence="1">
    <location>
        <position position="92"/>
    </location>
</feature>
<dbReference type="EMBL" id="QWIQ01000807">
    <property type="protein sequence ID" value="RMY76218.1"/>
    <property type="molecule type" value="Genomic_DNA"/>
</dbReference>
<name>A0A3M7EHX5_HORWE</name>
<protein>
    <submittedName>
        <fullName evidence="1">Uncharacterized protein</fullName>
    </submittedName>
</protein>
<proteinExistence type="predicted"/>
<accession>A0A3M7EHX5</accession>
<dbReference type="AlphaFoldDB" id="A0A3M7EHX5"/>
<organism evidence="1 2">
    <name type="scientific">Hortaea werneckii</name>
    <name type="common">Black yeast</name>
    <name type="synonym">Cladosporium werneckii</name>
    <dbReference type="NCBI Taxonomy" id="91943"/>
    <lineage>
        <taxon>Eukaryota</taxon>
        <taxon>Fungi</taxon>
        <taxon>Dikarya</taxon>
        <taxon>Ascomycota</taxon>
        <taxon>Pezizomycotina</taxon>
        <taxon>Dothideomycetes</taxon>
        <taxon>Dothideomycetidae</taxon>
        <taxon>Mycosphaerellales</taxon>
        <taxon>Teratosphaeriaceae</taxon>
        <taxon>Hortaea</taxon>
    </lineage>
</organism>
<evidence type="ECO:0000313" key="1">
    <source>
        <dbReference type="EMBL" id="RMY76218.1"/>
    </source>
</evidence>
<dbReference type="Proteomes" id="UP000281468">
    <property type="component" value="Unassembled WGS sequence"/>
</dbReference>
<sequence length="92" mass="10587">MGTKTKEARISTSIASEKAAQKLCYVFDYPLLCTCATALPCGLSPVYDVQSRNRQRCRRARQNCDCFPHWFEFRDAFCGVMLMILRRGKTRV</sequence>
<gene>
    <name evidence="1" type="ORF">D0862_13784</name>
</gene>
<reference evidence="1 2" key="1">
    <citation type="journal article" date="2018" name="BMC Genomics">
        <title>Genomic evidence for intraspecific hybridization in a clonal and extremely halotolerant yeast.</title>
        <authorList>
            <person name="Gostincar C."/>
            <person name="Stajich J.E."/>
            <person name="Zupancic J."/>
            <person name="Zalar P."/>
            <person name="Gunde-Cimerman N."/>
        </authorList>
    </citation>
    <scope>NUCLEOTIDE SEQUENCE [LARGE SCALE GENOMIC DNA]</scope>
    <source>
        <strain evidence="1 2">EXF-171</strain>
    </source>
</reference>
<comment type="caution">
    <text evidence="1">The sequence shown here is derived from an EMBL/GenBank/DDBJ whole genome shotgun (WGS) entry which is preliminary data.</text>
</comment>